<feature type="domain" description="VOC" evidence="6">
    <location>
        <begin position="39"/>
        <end position="169"/>
    </location>
</feature>
<evidence type="ECO:0000256" key="1">
    <source>
        <dbReference type="ARBA" id="ARBA00001962"/>
    </source>
</evidence>
<keyword evidence="5" id="KW-0408">Iron</keyword>
<dbReference type="Gene3D" id="3.10.180.10">
    <property type="entry name" value="2,3-Dihydroxybiphenyl 1,2-Dioxygenase, domain 1"/>
    <property type="match status" value="2"/>
</dbReference>
<gene>
    <name evidence="7" type="primary">hppD</name>
    <name evidence="7" type="ORF">GCM10009737_20990</name>
</gene>
<organism evidence="7 8">
    <name type="scientific">Nocardioides lentus</name>
    <dbReference type="NCBI Taxonomy" id="338077"/>
    <lineage>
        <taxon>Bacteria</taxon>
        <taxon>Bacillati</taxon>
        <taxon>Actinomycetota</taxon>
        <taxon>Actinomycetes</taxon>
        <taxon>Propionibacteriales</taxon>
        <taxon>Nocardioidaceae</taxon>
        <taxon>Nocardioides</taxon>
    </lineage>
</organism>
<reference evidence="8" key="1">
    <citation type="journal article" date="2019" name="Int. J. Syst. Evol. Microbiol.">
        <title>The Global Catalogue of Microorganisms (GCM) 10K type strain sequencing project: providing services to taxonomists for standard genome sequencing and annotation.</title>
        <authorList>
            <consortium name="The Broad Institute Genomics Platform"/>
            <consortium name="The Broad Institute Genome Sequencing Center for Infectious Disease"/>
            <person name="Wu L."/>
            <person name="Ma J."/>
        </authorList>
    </citation>
    <scope>NUCLEOTIDE SEQUENCE [LARGE SCALE GENOMIC DNA]</scope>
    <source>
        <strain evidence="8">JCM 14046</strain>
    </source>
</reference>
<proteinExistence type="inferred from homology"/>
<comment type="caution">
    <text evidence="7">The sequence shown here is derived from an EMBL/GenBank/DDBJ whole genome shotgun (WGS) entry which is preliminary data.</text>
</comment>
<evidence type="ECO:0000259" key="6">
    <source>
        <dbReference type="PROSITE" id="PS51819"/>
    </source>
</evidence>
<dbReference type="InterPro" id="IPR037523">
    <property type="entry name" value="VOC_core"/>
</dbReference>
<dbReference type="InterPro" id="IPR041736">
    <property type="entry name" value="4OHPhenylPyrv_dOase_N"/>
</dbReference>
<dbReference type="InterPro" id="IPR041735">
    <property type="entry name" value="4OHPhenylPyrv_dOase_C"/>
</dbReference>
<dbReference type="EMBL" id="BAAAMY010000004">
    <property type="protein sequence ID" value="GAA1919269.1"/>
    <property type="molecule type" value="Genomic_DNA"/>
</dbReference>
<dbReference type="PANTHER" id="PTHR11959">
    <property type="entry name" value="4-HYDROXYPHENYLPYRUVATE DIOXYGENASE"/>
    <property type="match status" value="1"/>
</dbReference>
<comment type="cofactor">
    <cofactor evidence="1">
        <name>Fe cation</name>
        <dbReference type="ChEBI" id="CHEBI:24875"/>
    </cofactor>
</comment>
<dbReference type="InterPro" id="IPR005956">
    <property type="entry name" value="4OHPhenylPyrv_dOase"/>
</dbReference>
<evidence type="ECO:0000256" key="4">
    <source>
        <dbReference type="ARBA" id="ARBA00022737"/>
    </source>
</evidence>
<protein>
    <submittedName>
        <fullName evidence="7">4-hydroxyphenylpyruvate dioxygenase</fullName>
    </submittedName>
</protein>
<name>A0ABP5ASP5_9ACTN</name>
<keyword evidence="4" id="KW-0677">Repeat</keyword>
<dbReference type="InterPro" id="IPR004360">
    <property type="entry name" value="Glyas_Fos-R_dOase_dom"/>
</dbReference>
<dbReference type="GO" id="GO:0051213">
    <property type="term" value="F:dioxygenase activity"/>
    <property type="evidence" value="ECO:0007669"/>
    <property type="project" value="UniProtKB-KW"/>
</dbReference>
<comment type="similarity">
    <text evidence="2">Belongs to the 4HPPD family.</text>
</comment>
<evidence type="ECO:0000256" key="3">
    <source>
        <dbReference type="ARBA" id="ARBA00022723"/>
    </source>
</evidence>
<dbReference type="InterPro" id="IPR029068">
    <property type="entry name" value="Glyas_Bleomycin-R_OHBP_Dase"/>
</dbReference>
<keyword evidence="7" id="KW-0223">Dioxygenase</keyword>
<accession>A0ABP5ASP5</accession>
<dbReference type="SUPFAM" id="SSF54593">
    <property type="entry name" value="Glyoxalase/Bleomycin resistance protein/Dihydroxybiphenyl dioxygenase"/>
    <property type="match status" value="1"/>
</dbReference>
<dbReference type="PROSITE" id="PS51819">
    <property type="entry name" value="VOC"/>
    <property type="match status" value="2"/>
</dbReference>
<dbReference type="PANTHER" id="PTHR11959:SF1">
    <property type="entry name" value="4-HYDROXYPHENYLPYRUVATE DIOXYGENASE"/>
    <property type="match status" value="1"/>
</dbReference>
<evidence type="ECO:0000256" key="2">
    <source>
        <dbReference type="ARBA" id="ARBA00005877"/>
    </source>
</evidence>
<dbReference type="CDD" id="cd07250">
    <property type="entry name" value="HPPD_C_like"/>
    <property type="match status" value="1"/>
</dbReference>
<dbReference type="RefSeq" id="WP_344006871.1">
    <property type="nucleotide sequence ID" value="NZ_BAAAMY010000004.1"/>
</dbReference>
<evidence type="ECO:0000313" key="7">
    <source>
        <dbReference type="EMBL" id="GAA1919269.1"/>
    </source>
</evidence>
<dbReference type="NCBIfam" id="TIGR01263">
    <property type="entry name" value="4HPPD"/>
    <property type="match status" value="1"/>
</dbReference>
<dbReference type="PIRSF" id="PIRSF009283">
    <property type="entry name" value="HPP_dOase"/>
    <property type="match status" value="1"/>
</dbReference>
<evidence type="ECO:0000256" key="5">
    <source>
        <dbReference type="ARBA" id="ARBA00023004"/>
    </source>
</evidence>
<evidence type="ECO:0000313" key="8">
    <source>
        <dbReference type="Proteomes" id="UP001501612"/>
    </source>
</evidence>
<keyword evidence="7" id="KW-0560">Oxidoreductase</keyword>
<dbReference type="Proteomes" id="UP001501612">
    <property type="component" value="Unassembled WGS sequence"/>
</dbReference>
<feature type="domain" description="VOC" evidence="6">
    <location>
        <begin position="200"/>
        <end position="356"/>
    </location>
</feature>
<dbReference type="CDD" id="cd08342">
    <property type="entry name" value="HPPD_N_like"/>
    <property type="match status" value="1"/>
</dbReference>
<dbReference type="Pfam" id="PF00903">
    <property type="entry name" value="Glyoxalase"/>
    <property type="match status" value="2"/>
</dbReference>
<keyword evidence="8" id="KW-1185">Reference proteome</keyword>
<sequence length="399" mass="44068">MTTQLTPDELKADLTLEQLKELVGLVEYDATRDPFPVTAMDAVCFVVGNATQTAAFYQLALGMELEAYRGPETGHRDAKSFVLRSGSARFVVSGGVTPDSPLLDHHRAHGDGVVDLALEVPDVDRCIAHARSVGATVLVEPHDVSDEHGTVRTAAIATYGETRHTLVDRSAYDGPYLPGYVARSSGVVRPQGHPTRLFQAVDHCVGNVELGRMDEWVDFYQRVMGFSNMAEFIGDDIATEYSALMSKVVASGNHRVKFPLNEPAVARKRSQIDEYLEFYGGPGCQHIALATGDLLTTVDHLRANGVEFLATPDSYYDDPELRRRIGEVRVPIEELKVRGILVDRDEDGYLLQIFARPLGDRPTVFYEFIERHGSLGFGKGNFKALFQAIEREQDARGNL</sequence>
<keyword evidence="3" id="KW-0479">Metal-binding</keyword>